<sequence length="222" mass="24641">MDIDDDGLSGIDSRLMSLFAGGSPASNTHSEPTAGIAPAQELTDVDMPDCPPALKPQHPIDFLDSTVICDPFPVIGQTYMLRDPTTGHVLGHHKRRFFLIPPSYSPTESPVIYWRWAFEDIAGDETMLRLKSPWSEGDGTRWILLYARRLDPDGKVVVSVEGEIKRNAASNKVTFKETCAYEGGKKRRDGTMTLVAELQRGNLASDKEGEAIEWELIRVSDH</sequence>
<name>A0AA40D8B6_9PEZI</name>
<dbReference type="Proteomes" id="UP001174997">
    <property type="component" value="Unassembled WGS sequence"/>
</dbReference>
<organism evidence="1 2">
    <name type="scientific">Cercophora samala</name>
    <dbReference type="NCBI Taxonomy" id="330535"/>
    <lineage>
        <taxon>Eukaryota</taxon>
        <taxon>Fungi</taxon>
        <taxon>Dikarya</taxon>
        <taxon>Ascomycota</taxon>
        <taxon>Pezizomycotina</taxon>
        <taxon>Sordariomycetes</taxon>
        <taxon>Sordariomycetidae</taxon>
        <taxon>Sordariales</taxon>
        <taxon>Lasiosphaeriaceae</taxon>
        <taxon>Cercophora</taxon>
    </lineage>
</organism>
<protein>
    <submittedName>
        <fullName evidence="1">Uncharacterized protein</fullName>
    </submittedName>
</protein>
<gene>
    <name evidence="1" type="ORF">QBC41DRAFT_357699</name>
</gene>
<keyword evidence="2" id="KW-1185">Reference proteome</keyword>
<evidence type="ECO:0000313" key="2">
    <source>
        <dbReference type="Proteomes" id="UP001174997"/>
    </source>
</evidence>
<evidence type="ECO:0000313" key="1">
    <source>
        <dbReference type="EMBL" id="KAK0666952.1"/>
    </source>
</evidence>
<dbReference type="AlphaFoldDB" id="A0AA40D8B6"/>
<reference evidence="1" key="1">
    <citation type="submission" date="2023-06" db="EMBL/GenBank/DDBJ databases">
        <title>Genome-scale phylogeny and comparative genomics of the fungal order Sordariales.</title>
        <authorList>
            <consortium name="Lawrence Berkeley National Laboratory"/>
            <person name="Hensen N."/>
            <person name="Bonometti L."/>
            <person name="Westerberg I."/>
            <person name="Brannstrom I.O."/>
            <person name="Guillou S."/>
            <person name="Cros-Aarteil S."/>
            <person name="Calhoun S."/>
            <person name="Haridas S."/>
            <person name="Kuo A."/>
            <person name="Mondo S."/>
            <person name="Pangilinan J."/>
            <person name="Riley R."/>
            <person name="Labutti K."/>
            <person name="Andreopoulos B."/>
            <person name="Lipzen A."/>
            <person name="Chen C."/>
            <person name="Yanf M."/>
            <person name="Daum C."/>
            <person name="Ng V."/>
            <person name="Clum A."/>
            <person name="Steindorff A."/>
            <person name="Ohm R."/>
            <person name="Martin F."/>
            <person name="Silar P."/>
            <person name="Natvig D."/>
            <person name="Lalanne C."/>
            <person name="Gautier V."/>
            <person name="Ament-Velasquez S.L."/>
            <person name="Kruys A."/>
            <person name="Hutchinson M.I."/>
            <person name="Powell A.J."/>
            <person name="Barry K."/>
            <person name="Miller A.N."/>
            <person name="Grigoriev I.V."/>
            <person name="Debuchy R."/>
            <person name="Gladieux P."/>
            <person name="Thoren M.H."/>
            <person name="Johannesson H."/>
        </authorList>
    </citation>
    <scope>NUCLEOTIDE SEQUENCE</scope>
    <source>
        <strain evidence="1">CBS 307.81</strain>
    </source>
</reference>
<proteinExistence type="predicted"/>
<accession>A0AA40D8B6</accession>
<comment type="caution">
    <text evidence="1">The sequence shown here is derived from an EMBL/GenBank/DDBJ whole genome shotgun (WGS) entry which is preliminary data.</text>
</comment>
<dbReference type="EMBL" id="JAULSY010000079">
    <property type="protein sequence ID" value="KAK0666952.1"/>
    <property type="molecule type" value="Genomic_DNA"/>
</dbReference>